<dbReference type="GeneID" id="89975915"/>
<dbReference type="AlphaFoldDB" id="A0AAV9NLZ3"/>
<comment type="caution">
    <text evidence="7">The sequence shown here is derived from an EMBL/GenBank/DDBJ whole genome shotgun (WGS) entry which is preliminary data.</text>
</comment>
<feature type="transmembrane region" description="Helical" evidence="5">
    <location>
        <begin position="130"/>
        <end position="150"/>
    </location>
</feature>
<feature type="domain" description="MARVEL" evidence="6">
    <location>
        <begin position="7"/>
        <end position="145"/>
    </location>
</feature>
<protein>
    <recommendedName>
        <fullName evidence="6">MARVEL domain-containing protein</fullName>
    </recommendedName>
</protein>
<reference evidence="7 8" key="1">
    <citation type="submission" date="2023-08" db="EMBL/GenBank/DDBJ databases">
        <title>Black Yeasts Isolated from many extreme environments.</title>
        <authorList>
            <person name="Coleine C."/>
            <person name="Stajich J.E."/>
            <person name="Selbmann L."/>
        </authorList>
    </citation>
    <scope>NUCLEOTIDE SEQUENCE [LARGE SCALE GENOMIC DNA]</scope>
    <source>
        <strain evidence="7 8">CCFEE 5792</strain>
    </source>
</reference>
<gene>
    <name evidence="7" type="ORF">LTR84_007750</name>
</gene>
<dbReference type="InterPro" id="IPR008253">
    <property type="entry name" value="Marvel"/>
</dbReference>
<keyword evidence="2 5" id="KW-0812">Transmembrane</keyword>
<dbReference type="PANTHER" id="PTHR28165:SF1">
    <property type="entry name" value="NON-CLASSICAL EXPORT PROTEIN 2-RELATED"/>
    <property type="match status" value="1"/>
</dbReference>
<accession>A0AAV9NLZ3</accession>
<evidence type="ECO:0000256" key="3">
    <source>
        <dbReference type="ARBA" id="ARBA00022989"/>
    </source>
</evidence>
<organism evidence="7 8">
    <name type="scientific">Exophiala bonariae</name>
    <dbReference type="NCBI Taxonomy" id="1690606"/>
    <lineage>
        <taxon>Eukaryota</taxon>
        <taxon>Fungi</taxon>
        <taxon>Dikarya</taxon>
        <taxon>Ascomycota</taxon>
        <taxon>Pezizomycotina</taxon>
        <taxon>Eurotiomycetes</taxon>
        <taxon>Chaetothyriomycetidae</taxon>
        <taxon>Chaetothyriales</taxon>
        <taxon>Herpotrichiellaceae</taxon>
        <taxon>Exophiala</taxon>
    </lineage>
</organism>
<dbReference type="PANTHER" id="PTHR28165">
    <property type="entry name" value="NON-CLASSICAL EXPORT PROTEIN 2-RELATED"/>
    <property type="match status" value="1"/>
</dbReference>
<evidence type="ECO:0000313" key="8">
    <source>
        <dbReference type="Proteomes" id="UP001358417"/>
    </source>
</evidence>
<evidence type="ECO:0000256" key="1">
    <source>
        <dbReference type="ARBA" id="ARBA00004141"/>
    </source>
</evidence>
<evidence type="ECO:0000256" key="5">
    <source>
        <dbReference type="SAM" id="Phobius"/>
    </source>
</evidence>
<sequence>MVSRVVNLGLRGFEFLCTLIVLALVGNMIASAFAGNPSLINYDMFVAVFGMLSLFYLTAIAFNDSFTGHSIIPVVLDTLNVLFFFCAAVAMAAELGAHSCSNRSYTESNHITNGSRNTGGRCREAQATTAFLWFAFAAWTASLAFTFLGARSGGVNLRGGLGRRGGPAMSQV</sequence>
<dbReference type="RefSeq" id="XP_064710305.1">
    <property type="nucleotide sequence ID" value="XM_064851302.1"/>
</dbReference>
<keyword evidence="4 5" id="KW-0472">Membrane</keyword>
<dbReference type="Proteomes" id="UP001358417">
    <property type="component" value="Unassembled WGS sequence"/>
</dbReference>
<proteinExistence type="predicted"/>
<dbReference type="GO" id="GO:0072659">
    <property type="term" value="P:protein localization to plasma membrane"/>
    <property type="evidence" value="ECO:0007669"/>
    <property type="project" value="TreeGrafter"/>
</dbReference>
<keyword evidence="3 5" id="KW-1133">Transmembrane helix</keyword>
<dbReference type="EMBL" id="JAVRRD010000003">
    <property type="protein sequence ID" value="KAK5061208.1"/>
    <property type="molecule type" value="Genomic_DNA"/>
</dbReference>
<evidence type="ECO:0000313" key="7">
    <source>
        <dbReference type="EMBL" id="KAK5061208.1"/>
    </source>
</evidence>
<feature type="transmembrane region" description="Helical" evidence="5">
    <location>
        <begin position="44"/>
        <end position="62"/>
    </location>
</feature>
<feature type="transmembrane region" description="Helical" evidence="5">
    <location>
        <begin position="74"/>
        <end position="93"/>
    </location>
</feature>
<keyword evidence="8" id="KW-1185">Reference proteome</keyword>
<dbReference type="GO" id="GO:0070941">
    <property type="term" value="P:eisosome assembly"/>
    <property type="evidence" value="ECO:0007669"/>
    <property type="project" value="TreeGrafter"/>
</dbReference>
<name>A0AAV9NLZ3_9EURO</name>
<comment type="subcellular location">
    <subcellularLocation>
        <location evidence="1">Membrane</location>
        <topology evidence="1">Multi-pass membrane protein</topology>
    </subcellularLocation>
</comment>
<evidence type="ECO:0000256" key="4">
    <source>
        <dbReference type="ARBA" id="ARBA00023136"/>
    </source>
</evidence>
<dbReference type="GO" id="GO:0005886">
    <property type="term" value="C:plasma membrane"/>
    <property type="evidence" value="ECO:0007669"/>
    <property type="project" value="TreeGrafter"/>
</dbReference>
<evidence type="ECO:0000256" key="2">
    <source>
        <dbReference type="ARBA" id="ARBA00022692"/>
    </source>
</evidence>
<dbReference type="InterPro" id="IPR052649">
    <property type="entry name" value="NCE102-like"/>
</dbReference>
<evidence type="ECO:0000259" key="6">
    <source>
        <dbReference type="Pfam" id="PF01284"/>
    </source>
</evidence>
<dbReference type="GO" id="GO:0032126">
    <property type="term" value="C:eisosome"/>
    <property type="evidence" value="ECO:0007669"/>
    <property type="project" value="TreeGrafter"/>
</dbReference>
<dbReference type="Pfam" id="PF01284">
    <property type="entry name" value="MARVEL"/>
    <property type="match status" value="1"/>
</dbReference>